<protein>
    <recommendedName>
        <fullName evidence="4">HTH gntR-type domain-containing protein</fullName>
    </recommendedName>
</protein>
<feature type="domain" description="HTH gntR-type" evidence="4">
    <location>
        <begin position="16"/>
        <end position="83"/>
    </location>
</feature>
<dbReference type="OrthoDB" id="2374506at2"/>
<reference evidence="5 6" key="1">
    <citation type="submission" date="2016-10" db="EMBL/GenBank/DDBJ databases">
        <title>The whole genome sequencing and assembly of Bacillus simplex DSM 1321 strain.</title>
        <authorList>
            <person name="Park M.-K."/>
            <person name="Lee Y.-J."/>
            <person name="Yi H."/>
            <person name="Bahn Y.-S."/>
            <person name="Kim J.F."/>
            <person name="Lee D.-W."/>
        </authorList>
    </citation>
    <scope>NUCLEOTIDE SEQUENCE [LARGE SCALE GENOMIC DNA]</scope>
    <source>
        <strain evidence="5 6">DSM 1321</strain>
    </source>
</reference>
<dbReference type="AlphaFoldDB" id="A0A223EPF9"/>
<organism evidence="5 6">
    <name type="scientific">Peribacillus simplex NBRC 15720 = DSM 1321</name>
    <dbReference type="NCBI Taxonomy" id="1349754"/>
    <lineage>
        <taxon>Bacteria</taxon>
        <taxon>Bacillati</taxon>
        <taxon>Bacillota</taxon>
        <taxon>Bacilli</taxon>
        <taxon>Bacillales</taxon>
        <taxon>Bacillaceae</taxon>
        <taxon>Peribacillus</taxon>
    </lineage>
</organism>
<gene>
    <name evidence="5" type="ORF">BS1321_26100</name>
</gene>
<dbReference type="InterPro" id="IPR036390">
    <property type="entry name" value="WH_DNA-bd_sf"/>
</dbReference>
<evidence type="ECO:0000256" key="2">
    <source>
        <dbReference type="ARBA" id="ARBA00023125"/>
    </source>
</evidence>
<accession>A0A223EPF9</accession>
<sequence>MFGNTSNLTDGIYFGESLPQQIAKHILKKIIEGEIEAGEKIVEEDISKELNTSRAPVREALYLLQVDGIVERIPRRGTIVKPFSQKEIIEYNDVAIGLIQMGIEFSQGKWHAENKQSLRKHLEIATDECEKSNVMEYQKKAEQIFRYIFSIANNKALSRFFEEASHILMVFAQSQWNTETMENFHFRLKMSVEAILEDDFVKAKNEIHEALNRGVM</sequence>
<keyword evidence="3" id="KW-0804">Transcription</keyword>
<proteinExistence type="predicted"/>
<evidence type="ECO:0000313" key="6">
    <source>
        <dbReference type="Proteomes" id="UP000214618"/>
    </source>
</evidence>
<dbReference type="PROSITE" id="PS50949">
    <property type="entry name" value="HTH_GNTR"/>
    <property type="match status" value="1"/>
</dbReference>
<dbReference type="Proteomes" id="UP000214618">
    <property type="component" value="Chromosome"/>
</dbReference>
<dbReference type="PANTHER" id="PTHR43537">
    <property type="entry name" value="TRANSCRIPTIONAL REGULATOR, GNTR FAMILY"/>
    <property type="match status" value="1"/>
</dbReference>
<dbReference type="GO" id="GO:0003700">
    <property type="term" value="F:DNA-binding transcription factor activity"/>
    <property type="evidence" value="ECO:0007669"/>
    <property type="project" value="InterPro"/>
</dbReference>
<name>A0A223EPF9_9BACI</name>
<evidence type="ECO:0000313" key="5">
    <source>
        <dbReference type="EMBL" id="ASS97066.1"/>
    </source>
</evidence>
<dbReference type="InterPro" id="IPR036388">
    <property type="entry name" value="WH-like_DNA-bd_sf"/>
</dbReference>
<dbReference type="PANTHER" id="PTHR43537:SF24">
    <property type="entry name" value="GLUCONATE OPERON TRANSCRIPTIONAL REPRESSOR"/>
    <property type="match status" value="1"/>
</dbReference>
<dbReference type="EMBL" id="CP017704">
    <property type="protein sequence ID" value="ASS97066.1"/>
    <property type="molecule type" value="Genomic_DNA"/>
</dbReference>
<dbReference type="SUPFAM" id="SSF46785">
    <property type="entry name" value="Winged helix' DNA-binding domain"/>
    <property type="match status" value="1"/>
</dbReference>
<evidence type="ECO:0000256" key="3">
    <source>
        <dbReference type="ARBA" id="ARBA00023163"/>
    </source>
</evidence>
<dbReference type="InterPro" id="IPR000524">
    <property type="entry name" value="Tscrpt_reg_HTH_GntR"/>
</dbReference>
<evidence type="ECO:0000256" key="1">
    <source>
        <dbReference type="ARBA" id="ARBA00023015"/>
    </source>
</evidence>
<dbReference type="RefSeq" id="WP_063233841.1">
    <property type="nucleotide sequence ID" value="NZ_BCVO01000012.1"/>
</dbReference>
<keyword evidence="2" id="KW-0238">DNA-binding</keyword>
<dbReference type="Gene3D" id="1.10.10.10">
    <property type="entry name" value="Winged helix-like DNA-binding domain superfamily/Winged helix DNA-binding domain"/>
    <property type="match status" value="1"/>
</dbReference>
<dbReference type="Pfam" id="PF00392">
    <property type="entry name" value="GntR"/>
    <property type="match status" value="1"/>
</dbReference>
<dbReference type="GO" id="GO:0003677">
    <property type="term" value="F:DNA binding"/>
    <property type="evidence" value="ECO:0007669"/>
    <property type="project" value="UniProtKB-KW"/>
</dbReference>
<dbReference type="SMART" id="SM00345">
    <property type="entry name" value="HTH_GNTR"/>
    <property type="match status" value="1"/>
</dbReference>
<dbReference type="CDD" id="cd07377">
    <property type="entry name" value="WHTH_GntR"/>
    <property type="match status" value="1"/>
</dbReference>
<dbReference type="GeneID" id="56476271"/>
<evidence type="ECO:0000259" key="4">
    <source>
        <dbReference type="PROSITE" id="PS50949"/>
    </source>
</evidence>
<keyword evidence="1" id="KW-0805">Transcription regulation</keyword>